<dbReference type="CDD" id="cd00063">
    <property type="entry name" value="FN3"/>
    <property type="match status" value="3"/>
</dbReference>
<feature type="signal peptide" evidence="5">
    <location>
        <begin position="1"/>
        <end position="23"/>
    </location>
</feature>
<keyword evidence="4" id="KW-1133">Transmembrane helix</keyword>
<keyword evidence="5" id="KW-0732">Signal</keyword>
<dbReference type="PANTHER" id="PTHR22906:SF21">
    <property type="entry name" value="SEMA DOMAIN-CONTAINING PROTEIN"/>
    <property type="match status" value="1"/>
</dbReference>
<feature type="transmembrane region" description="Helical" evidence="4">
    <location>
        <begin position="1298"/>
        <end position="1318"/>
    </location>
</feature>
<name>A0A7M5V1F3_9CNID</name>
<dbReference type="SUPFAM" id="SSF81324">
    <property type="entry name" value="Voltage-gated potassium channels"/>
    <property type="match status" value="1"/>
</dbReference>
<organism evidence="7 8">
    <name type="scientific">Clytia hemisphaerica</name>
    <dbReference type="NCBI Taxonomy" id="252671"/>
    <lineage>
        <taxon>Eukaryota</taxon>
        <taxon>Metazoa</taxon>
        <taxon>Cnidaria</taxon>
        <taxon>Hydrozoa</taxon>
        <taxon>Hydroidolina</taxon>
        <taxon>Leptothecata</taxon>
        <taxon>Obeliida</taxon>
        <taxon>Clytiidae</taxon>
        <taxon>Clytia</taxon>
    </lineage>
</organism>
<keyword evidence="8" id="KW-1185">Reference proteome</keyword>
<dbReference type="InterPro" id="IPR036383">
    <property type="entry name" value="TSP1_rpt_sf"/>
</dbReference>
<keyword evidence="4" id="KW-0812">Transmembrane</keyword>
<feature type="transmembrane region" description="Helical" evidence="4">
    <location>
        <begin position="1054"/>
        <end position="1075"/>
    </location>
</feature>
<dbReference type="InterPro" id="IPR000884">
    <property type="entry name" value="TSP1_rpt"/>
</dbReference>
<feature type="region of interest" description="Disordered" evidence="3">
    <location>
        <begin position="320"/>
        <end position="357"/>
    </location>
</feature>
<accession>A0A7M5V1F3</accession>
<dbReference type="SMART" id="SM00060">
    <property type="entry name" value="FN3"/>
    <property type="match status" value="3"/>
</dbReference>
<reference evidence="7" key="1">
    <citation type="submission" date="2021-01" db="UniProtKB">
        <authorList>
            <consortium name="EnsemblMetazoa"/>
        </authorList>
    </citation>
    <scope>IDENTIFICATION</scope>
</reference>
<feature type="domain" description="Fibronectin type-III" evidence="6">
    <location>
        <begin position="630"/>
        <end position="722"/>
    </location>
</feature>
<feature type="compositionally biased region" description="Low complexity" evidence="3">
    <location>
        <begin position="329"/>
        <end position="352"/>
    </location>
</feature>
<dbReference type="SUPFAM" id="SSF82895">
    <property type="entry name" value="TSP-1 type 1 repeat"/>
    <property type="match status" value="3"/>
</dbReference>
<evidence type="ECO:0000313" key="8">
    <source>
        <dbReference type="Proteomes" id="UP000594262"/>
    </source>
</evidence>
<feature type="domain" description="Fibronectin type-III" evidence="6">
    <location>
        <begin position="825"/>
        <end position="924"/>
    </location>
</feature>
<dbReference type="Gene3D" id="2.20.100.10">
    <property type="entry name" value="Thrombospondin type-1 (TSP1) repeat"/>
    <property type="match status" value="3"/>
</dbReference>
<dbReference type="InterPro" id="IPR013783">
    <property type="entry name" value="Ig-like_fold"/>
</dbReference>
<feature type="chain" id="PRO_5029571990" description="Fibronectin type-III domain-containing protein" evidence="5">
    <location>
        <begin position="24"/>
        <end position="1447"/>
    </location>
</feature>
<dbReference type="Gene3D" id="1.10.287.70">
    <property type="match status" value="1"/>
</dbReference>
<dbReference type="FunFam" id="2.20.100.10:FF:000001">
    <property type="entry name" value="semaphorin-5A isoform X1"/>
    <property type="match status" value="1"/>
</dbReference>
<keyword evidence="2" id="KW-1015">Disulfide bond</keyword>
<feature type="domain" description="Fibronectin type-III" evidence="6">
    <location>
        <begin position="727"/>
        <end position="823"/>
    </location>
</feature>
<evidence type="ECO:0000256" key="3">
    <source>
        <dbReference type="SAM" id="MobiDB-lite"/>
    </source>
</evidence>
<dbReference type="Pfam" id="PF07885">
    <property type="entry name" value="Ion_trans_2"/>
    <property type="match status" value="1"/>
</dbReference>
<evidence type="ECO:0000313" key="7">
    <source>
        <dbReference type="EnsemblMetazoa" id="CLYHEMP007988.2"/>
    </source>
</evidence>
<evidence type="ECO:0000259" key="6">
    <source>
        <dbReference type="PROSITE" id="PS50853"/>
    </source>
</evidence>
<dbReference type="Pfam" id="PF00090">
    <property type="entry name" value="TSP_1"/>
    <property type="match status" value="3"/>
</dbReference>
<dbReference type="SMART" id="SM00209">
    <property type="entry name" value="TSP1"/>
    <property type="match status" value="3"/>
</dbReference>
<dbReference type="Pfam" id="PF00041">
    <property type="entry name" value="fn3"/>
    <property type="match status" value="2"/>
</dbReference>
<dbReference type="SUPFAM" id="SSF49265">
    <property type="entry name" value="Fibronectin type III"/>
    <property type="match status" value="2"/>
</dbReference>
<sequence>MKRPASILVFGMIWLTHIEPSRQNGPDTWSQKPLYIEDTFKRKNYYLTIEEGWQLGKTKLTFTSLVPHITTTKEARESRLLIHVNGITYCGIKTTSVELALDNLGSSKCKNFRSGNYLVYDPGSSNMNLCSGSNDEAAFSQNACLSHKIFRIDVDYVPPQTTSIQLIPTTSDLPESSSPVPTTTVLITSSSIVVIPTSSTQIVLIPTSTTISTTTTPVSSTSIVSSSTTNIPASTTTITTASSTTISSSSASTIPVSSTEVSTIETPETLIAKTEIQTVKDSQIFTTTTPLSQSSTSKDGYSTEILPLVHLMKTSSNIHIKSTSTPKDSQSTISPSSSTIHQSAQNTSSTTPTPQPPNGFGQWSLWSSCSATCNGTKQRSRECFDYCYGDSLETEQCGVAQCPIHGGFRQWTKWSNCTKECNNGLRYRERKCDQPRPQFNGFPCYGVTNETELCNVHLCPVDAIWSEWSPWSGCDKPCNNGSYIRKRFCTNAMYEGINRCGHEDVQIDKSSCNQHNCPRTYADMVFSLMLPYQQDYSNKYSEAFRELETKIREQIRSAYIDVFEENKIYNVILHSAKNGSVVVNLTIEFTSFDSFQFIVLQDSVEVEYAINKLILKPNQVVQYKIGPDVPITSPKNIRASSEKSSIALTWQMENTSTYNVTGYIIFYRKSIDQNYLRYGTNETSANITGLSAGMKYVVRILATSRNGNGIASKAFVVSTVEKLPELPPTDLTSSSLDAFALLLEWTQVEREKMNGEPQGYVVKVFNAKRKYLFTHRTGALQNYIEVNNLEPNTAYLFEICPQNILGLGPCDVIMSKTVSSVPTAVPQNLTSSETRSHNYLHINWSPPPESQLYGDLVSYKIKWSDAQNLVISKGEKTLHPLTTSYKLTNLAPNTKYQIELRAINTVGIGPAAIVSAETCKCPEKISTSYFLMPPYTDQRETTGLDGIFYELLQQIIPEICGDCQRSPKEMSSTKIDFDKNGRGVIAQQKTVGETVKQIDQFTDIIFPIAASTHAELFMNYPFIRLIEHPGIVLITRDKLLHEVVVNKIVSILNLWPLVILDILIMLVSGFFVWLLDGQINRDGDFSSKIIQGLQEGWYWAFITQGTHGYGDFKPVHFHSRLVAVLYIVVAMVMNSLLVGAIVANLTATEEKATNIKIYGTKLGAINGSFEEHIGLLRNGKMNTERNYTSAEELRQALLSHQVEGILVDAYSAGHNNSIFHHPLFRVSDVLYYPRSYGFVFAGQMSNMATEARDYIAANQQDILNYVAQHTSKSKKQEQQQPKSIFDSNTTVYQTSLRIMGSLILCATVGGLFFQYFVIVKKKRKISQLVDTKHRYQEMNNLVTSFQQGIIQSMNTYEQNNKSICVNYYLRKMKTKSNWLARKIYKYEHKDERRRRILKHRDGELGSVTATLQRRVFVVSNAPPCCSNEERQDSMLTLTTDVDGCKEY</sequence>
<dbReference type="InterPro" id="IPR003961">
    <property type="entry name" value="FN3_dom"/>
</dbReference>
<dbReference type="RefSeq" id="XP_066923995.1">
    <property type="nucleotide sequence ID" value="XM_067067894.1"/>
</dbReference>
<evidence type="ECO:0000256" key="1">
    <source>
        <dbReference type="ARBA" id="ARBA00022737"/>
    </source>
</evidence>
<proteinExistence type="predicted"/>
<feature type="transmembrane region" description="Helical" evidence="4">
    <location>
        <begin position="1121"/>
        <end position="1143"/>
    </location>
</feature>
<dbReference type="PROSITE" id="PS50853">
    <property type="entry name" value="FN3"/>
    <property type="match status" value="3"/>
</dbReference>
<evidence type="ECO:0000256" key="4">
    <source>
        <dbReference type="SAM" id="Phobius"/>
    </source>
</evidence>
<evidence type="ECO:0000256" key="5">
    <source>
        <dbReference type="SAM" id="SignalP"/>
    </source>
</evidence>
<dbReference type="Proteomes" id="UP000594262">
    <property type="component" value="Unplaced"/>
</dbReference>
<dbReference type="GeneID" id="136811279"/>
<dbReference type="Gene3D" id="2.60.40.10">
    <property type="entry name" value="Immunoglobulins"/>
    <property type="match status" value="3"/>
</dbReference>
<dbReference type="InterPro" id="IPR013099">
    <property type="entry name" value="K_chnl_dom"/>
</dbReference>
<keyword evidence="1" id="KW-0677">Repeat</keyword>
<dbReference type="InterPro" id="IPR036116">
    <property type="entry name" value="FN3_sf"/>
</dbReference>
<evidence type="ECO:0000256" key="2">
    <source>
        <dbReference type="ARBA" id="ARBA00023157"/>
    </source>
</evidence>
<dbReference type="EnsemblMetazoa" id="CLYHEMT007988.2">
    <property type="protein sequence ID" value="CLYHEMP007988.2"/>
    <property type="gene ID" value="CLYHEMG007988"/>
</dbReference>
<dbReference type="InterPro" id="IPR052065">
    <property type="entry name" value="Compl_asym_regulator"/>
</dbReference>
<dbReference type="PANTHER" id="PTHR22906">
    <property type="entry name" value="PROPERDIN"/>
    <property type="match status" value="1"/>
</dbReference>
<protein>
    <recommendedName>
        <fullName evidence="6">Fibronectin type-III domain-containing protein</fullName>
    </recommendedName>
</protein>
<keyword evidence="4" id="KW-0472">Membrane</keyword>
<dbReference type="PROSITE" id="PS50092">
    <property type="entry name" value="TSP1"/>
    <property type="match status" value="3"/>
</dbReference>
<dbReference type="OrthoDB" id="6020478at2759"/>